<dbReference type="InterPro" id="IPR003395">
    <property type="entry name" value="RecF/RecN/SMC_N"/>
</dbReference>
<feature type="coiled-coil region" evidence="7">
    <location>
        <begin position="217"/>
        <end position="317"/>
    </location>
</feature>
<feature type="domain" description="Zinc-hook" evidence="8">
    <location>
        <begin position="438"/>
        <end position="535"/>
    </location>
</feature>
<dbReference type="Gene3D" id="3.40.50.300">
    <property type="entry name" value="P-loop containing nucleotide triphosphate hydrolases"/>
    <property type="match status" value="2"/>
</dbReference>
<feature type="coiled-coil region" evidence="7">
    <location>
        <begin position="683"/>
        <end position="776"/>
    </location>
</feature>
<dbReference type="SUPFAM" id="SSF52540">
    <property type="entry name" value="P-loop containing nucleoside triphosphate hydrolases"/>
    <property type="match status" value="2"/>
</dbReference>
<sequence length="948" mass="109193">MSKILIDEVELEGFVSYKKKQHFKVPQSVTVLIGENGSGKTSLVEAIIFALTGKYPRGTLENTINSSSRAMSVKLKLKLSDGKSVEVYRERRRNGERNDYVKVDGKTVASGVNETTSYLAGLLLGRKGDDPGTLKNYERLVEMSIIRQGQIETLIELLDKLSTQEGKKSFDSLLGLDAYEKAYEKLRELKITVSVDQPLSRGLGYFKTSFTVTEESLSELVRELEKVEEHVKSVLKETEENMQHLREVESRIESEKREIAKLRDRCEKLKIEREQLLKKVEEYNLLRKLEEETLNKVEELNRQKADIERETAASTRTLRFKSSVGLELLERTLALLKKLYAVKKAHNMLEDISRILDSMYSKAKRFQEAGISLQDLLERLGEIKSYAEQHRLLTQKLADLEKQIEQERESLTLDIEKLARHAKELQLERALEGKSLAVEDLRGIEEALESKLQKCRSSEAMLEAKSQHLKEMLELLEKASKKCPLCGKPLNFEEREGIRLHVASELDRVLAEIRKVKTETQKLEELSGSIKELVRTCERRLAILNEVKRQLVEVESSIKSIERRVSKAVLENLDALDHETKNAFTRAGLNAKLLSEKYGIHLTTLLEAFENIKEFVSRLNDIREEVEQKLRVTRCEIESLSALVEKTLPPCLVFEEGIDVRKLTRLEDVERHLSRVQGIRRSIAALQEREHSIEVQIAELAQKLSLYRTRASELQEAIKNYKALDDEISNLETEISNRERTLERTIAQKENIGNKLEELRRQASFYDSVKHELERAKRRLEILLYVRRLFHRDQIPKLLRRYALKRLEGELNKLLRVFELSYTEASIDENLNIVLRGPYGHQSFHALSGGEKVAFAISFIVAFHKVAQEMRGITRPIGFMMLDEPTTYLDVDRKSKLIQILQYFKGGVVFPQLILVTHDDMLREASDNVFFIKKTAEGSIILQEEIPI</sequence>
<evidence type="ECO:0000256" key="1">
    <source>
        <dbReference type="ARBA" id="ARBA00022723"/>
    </source>
</evidence>
<dbReference type="Gene3D" id="1.10.287.510">
    <property type="entry name" value="Helix hairpin bin"/>
    <property type="match status" value="1"/>
</dbReference>
<feature type="coiled-coil region" evidence="7">
    <location>
        <begin position="616"/>
        <end position="643"/>
    </location>
</feature>
<keyword evidence="5 7" id="KW-0175">Coiled coil</keyword>
<dbReference type="InterPro" id="IPR027417">
    <property type="entry name" value="P-loop_NTPase"/>
</dbReference>
<feature type="coiled-coil region" evidence="7">
    <location>
        <begin position="383"/>
        <end position="428"/>
    </location>
</feature>
<dbReference type="GO" id="GO:0005524">
    <property type="term" value="F:ATP binding"/>
    <property type="evidence" value="ECO:0007669"/>
    <property type="project" value="UniProtKB-KW"/>
</dbReference>
<keyword evidence="3 6" id="KW-0862">Zinc</keyword>
<feature type="binding site" evidence="6">
    <location>
        <position position="483"/>
    </location>
    <ligand>
        <name>Zn(2+)</name>
        <dbReference type="ChEBI" id="CHEBI:29105"/>
    </ligand>
</feature>
<keyword evidence="2" id="KW-0547">Nucleotide-binding</keyword>
<dbReference type="GO" id="GO:0046872">
    <property type="term" value="F:metal ion binding"/>
    <property type="evidence" value="ECO:0007669"/>
    <property type="project" value="UniProtKB-UniRule"/>
</dbReference>
<evidence type="ECO:0000256" key="2">
    <source>
        <dbReference type="ARBA" id="ARBA00022741"/>
    </source>
</evidence>
<evidence type="ECO:0000256" key="3">
    <source>
        <dbReference type="ARBA" id="ARBA00022833"/>
    </source>
</evidence>
<evidence type="ECO:0000256" key="4">
    <source>
        <dbReference type="ARBA" id="ARBA00022840"/>
    </source>
</evidence>
<dbReference type="PANTHER" id="PTHR32114:SF2">
    <property type="entry name" value="ABC TRANSPORTER ABCH.3"/>
    <property type="match status" value="1"/>
</dbReference>
<dbReference type="PROSITE" id="PS51131">
    <property type="entry name" value="ZN_HOOK"/>
    <property type="match status" value="1"/>
</dbReference>
<evidence type="ECO:0000256" key="5">
    <source>
        <dbReference type="ARBA" id="ARBA00023054"/>
    </source>
</evidence>
<dbReference type="InterPro" id="IPR013134">
    <property type="entry name" value="Zn_hook_RAD50"/>
</dbReference>
<dbReference type="EMBL" id="DRZC01000076">
    <property type="protein sequence ID" value="HHQ80850.1"/>
    <property type="molecule type" value="Genomic_DNA"/>
</dbReference>
<proteinExistence type="predicted"/>
<keyword evidence="1 6" id="KW-0479">Metal-binding</keyword>
<evidence type="ECO:0000313" key="9">
    <source>
        <dbReference type="EMBL" id="HHQ80850.1"/>
    </source>
</evidence>
<comment type="caution">
    <text evidence="9">The sequence shown here is derived from an EMBL/GenBank/DDBJ whole genome shotgun (WGS) entry which is preliminary data.</text>
</comment>
<gene>
    <name evidence="9" type="ORF">ENM78_05325</name>
</gene>
<feature type="binding site" evidence="6">
    <location>
        <position position="486"/>
    </location>
    <ligand>
        <name>Zn(2+)</name>
        <dbReference type="ChEBI" id="CHEBI:29105"/>
    </ligand>
</feature>
<feature type="coiled-coil region" evidence="7">
    <location>
        <begin position="506"/>
        <end position="564"/>
    </location>
</feature>
<dbReference type="PANTHER" id="PTHR32114">
    <property type="entry name" value="ABC TRANSPORTER ABCH.3"/>
    <property type="match status" value="1"/>
</dbReference>
<protein>
    <submittedName>
        <fullName evidence="9">SMC family ATPase</fullName>
    </submittedName>
</protein>
<keyword evidence="4" id="KW-0067">ATP-binding</keyword>
<evidence type="ECO:0000256" key="6">
    <source>
        <dbReference type="PROSITE-ProRule" id="PRU00471"/>
    </source>
</evidence>
<accession>A0A7J3ZN28</accession>
<organism evidence="9">
    <name type="scientific">Fervidicoccus fontis</name>
    <dbReference type="NCBI Taxonomy" id="683846"/>
    <lineage>
        <taxon>Archaea</taxon>
        <taxon>Thermoproteota</taxon>
        <taxon>Thermoprotei</taxon>
        <taxon>Fervidicoccales</taxon>
        <taxon>Fervidicoccaceae</taxon>
        <taxon>Fervidicoccus</taxon>
    </lineage>
</organism>
<dbReference type="AlphaFoldDB" id="A0A7J3ZN28"/>
<dbReference type="Pfam" id="PF02463">
    <property type="entry name" value="SMC_N"/>
    <property type="match status" value="1"/>
</dbReference>
<evidence type="ECO:0000259" key="8">
    <source>
        <dbReference type="PROSITE" id="PS51131"/>
    </source>
</evidence>
<reference evidence="9" key="1">
    <citation type="journal article" date="2020" name="mSystems">
        <title>Genome- and Community-Level Interaction Insights into Carbon Utilization and Element Cycling Functions of Hydrothermarchaeota in Hydrothermal Sediment.</title>
        <authorList>
            <person name="Zhou Z."/>
            <person name="Liu Y."/>
            <person name="Xu W."/>
            <person name="Pan J."/>
            <person name="Luo Z.H."/>
            <person name="Li M."/>
        </authorList>
    </citation>
    <scope>NUCLEOTIDE SEQUENCE [LARGE SCALE GENOMIC DNA]</scope>
    <source>
        <strain evidence="9">SpSt-1116</strain>
    </source>
</reference>
<evidence type="ECO:0000256" key="7">
    <source>
        <dbReference type="SAM" id="Coils"/>
    </source>
</evidence>
<name>A0A7J3ZN28_9CREN</name>
<dbReference type="SUPFAM" id="SSF75712">
    <property type="entry name" value="Rad50 coiled-coil Zn hook"/>
    <property type="match status" value="1"/>
</dbReference>